<dbReference type="STRING" id="1314781.A0A165DSK4"/>
<dbReference type="FunFam" id="2.130.10.10:FF:000102">
    <property type="entry name" value="Actin-interacting protein 1"/>
    <property type="match status" value="1"/>
</dbReference>
<dbReference type="PANTHER" id="PTHR19856">
    <property type="entry name" value="WD-REPEATCONTAINING PROTEIN WDR1"/>
    <property type="match status" value="1"/>
</dbReference>
<keyword evidence="2" id="KW-0677">Repeat</keyword>
<feature type="repeat" description="WD" evidence="4">
    <location>
        <begin position="52"/>
        <end position="93"/>
    </location>
</feature>
<dbReference type="FunCoup" id="A0A165DSK4">
    <property type="interactions" value="282"/>
</dbReference>
<feature type="compositionally biased region" description="Polar residues" evidence="5">
    <location>
        <begin position="13"/>
        <end position="24"/>
    </location>
</feature>
<dbReference type="Pfam" id="PF12894">
    <property type="entry name" value="ANAPC4_WD40"/>
    <property type="match status" value="1"/>
</dbReference>
<dbReference type="Pfam" id="PF00400">
    <property type="entry name" value="WD40"/>
    <property type="match status" value="3"/>
</dbReference>
<dbReference type="SUPFAM" id="SSF50978">
    <property type="entry name" value="WD40 repeat-like"/>
    <property type="match status" value="2"/>
</dbReference>
<evidence type="ECO:0000256" key="1">
    <source>
        <dbReference type="ARBA" id="ARBA00022574"/>
    </source>
</evidence>
<dbReference type="GO" id="GO:0051015">
    <property type="term" value="F:actin filament binding"/>
    <property type="evidence" value="ECO:0007669"/>
    <property type="project" value="TreeGrafter"/>
</dbReference>
<evidence type="ECO:0000256" key="2">
    <source>
        <dbReference type="ARBA" id="ARBA00022737"/>
    </source>
</evidence>
<dbReference type="Gene3D" id="2.130.10.10">
    <property type="entry name" value="YVTN repeat-like/Quinoprotein amine dehydrogenase"/>
    <property type="match status" value="2"/>
</dbReference>
<feature type="region of interest" description="Disordered" evidence="5">
    <location>
        <begin position="1"/>
        <end position="24"/>
    </location>
</feature>
<accession>A0A165DSK4</accession>
<comment type="similarity">
    <text evidence="3">Belongs to the WD repeat AIP1 family.</text>
</comment>
<evidence type="ECO:0000256" key="4">
    <source>
        <dbReference type="PROSITE-ProRule" id="PRU00221"/>
    </source>
</evidence>
<dbReference type="PANTHER" id="PTHR19856:SF0">
    <property type="entry name" value="WD REPEAT-CONTAINING PROTEIN 1"/>
    <property type="match status" value="1"/>
</dbReference>
<feature type="domain" description="Anaphase-promoting complex subunit 4-like WD40" evidence="6">
    <location>
        <begin position="479"/>
        <end position="534"/>
    </location>
</feature>
<dbReference type="InterPro" id="IPR036322">
    <property type="entry name" value="WD40_repeat_dom_sf"/>
</dbReference>
<proteinExistence type="inferred from homology"/>
<dbReference type="PROSITE" id="PS50294">
    <property type="entry name" value="WD_REPEATS_REGION"/>
    <property type="match status" value="4"/>
</dbReference>
<keyword evidence="1 4" id="KW-0853">WD repeat</keyword>
<organism evidence="7 8">
    <name type="scientific">Exidia glandulosa HHB12029</name>
    <dbReference type="NCBI Taxonomy" id="1314781"/>
    <lineage>
        <taxon>Eukaryota</taxon>
        <taxon>Fungi</taxon>
        <taxon>Dikarya</taxon>
        <taxon>Basidiomycota</taxon>
        <taxon>Agaricomycotina</taxon>
        <taxon>Agaricomycetes</taxon>
        <taxon>Auriculariales</taxon>
        <taxon>Exidiaceae</taxon>
        <taxon>Exidia</taxon>
    </lineage>
</organism>
<dbReference type="InterPro" id="IPR015943">
    <property type="entry name" value="WD40/YVTN_repeat-like_dom_sf"/>
</dbReference>
<dbReference type="InterPro" id="IPR020472">
    <property type="entry name" value="WD40_PAC1"/>
</dbReference>
<reference evidence="7 8" key="1">
    <citation type="journal article" date="2016" name="Mol. Biol. Evol.">
        <title>Comparative Genomics of Early-Diverging Mushroom-Forming Fungi Provides Insights into the Origins of Lignocellulose Decay Capabilities.</title>
        <authorList>
            <person name="Nagy L.G."/>
            <person name="Riley R."/>
            <person name="Tritt A."/>
            <person name="Adam C."/>
            <person name="Daum C."/>
            <person name="Floudas D."/>
            <person name="Sun H."/>
            <person name="Yadav J.S."/>
            <person name="Pangilinan J."/>
            <person name="Larsson K.H."/>
            <person name="Matsuura K."/>
            <person name="Barry K."/>
            <person name="Labutti K."/>
            <person name="Kuo R."/>
            <person name="Ohm R.A."/>
            <person name="Bhattacharya S.S."/>
            <person name="Shirouzu T."/>
            <person name="Yoshinaga Y."/>
            <person name="Martin F.M."/>
            <person name="Grigoriev I.V."/>
            <person name="Hibbett D.S."/>
        </authorList>
    </citation>
    <scope>NUCLEOTIDE SEQUENCE [LARGE SCALE GENOMIC DNA]</scope>
    <source>
        <strain evidence="7 8">HHB12029</strain>
    </source>
</reference>
<name>A0A165DSK4_EXIGL</name>
<dbReference type="GO" id="GO:0030864">
    <property type="term" value="C:cortical actin cytoskeleton"/>
    <property type="evidence" value="ECO:0007669"/>
    <property type="project" value="TreeGrafter"/>
</dbReference>
<dbReference type="EMBL" id="KV426194">
    <property type="protein sequence ID" value="KZV85264.1"/>
    <property type="molecule type" value="Genomic_DNA"/>
</dbReference>
<dbReference type="OrthoDB" id="2306at2759"/>
<dbReference type="PROSITE" id="PS50082">
    <property type="entry name" value="WD_REPEATS_2"/>
    <property type="match status" value="5"/>
</dbReference>
<keyword evidence="8" id="KW-1185">Reference proteome</keyword>
<protein>
    <submittedName>
        <fullName evidence="7">WD40 repeat-like protein</fullName>
    </submittedName>
</protein>
<feature type="repeat" description="WD" evidence="4">
    <location>
        <begin position="478"/>
        <end position="519"/>
    </location>
</feature>
<evidence type="ECO:0000259" key="6">
    <source>
        <dbReference type="Pfam" id="PF12894"/>
    </source>
</evidence>
<evidence type="ECO:0000256" key="5">
    <source>
        <dbReference type="SAM" id="MobiDB-lite"/>
    </source>
</evidence>
<dbReference type="FunFam" id="2.130.10.10:FF:000167">
    <property type="entry name" value="Actin-interacting protein 1"/>
    <property type="match status" value="1"/>
</dbReference>
<feature type="repeat" description="WD" evidence="4">
    <location>
        <begin position="183"/>
        <end position="224"/>
    </location>
</feature>
<gene>
    <name evidence="7" type="ORF">EXIGLDRAFT_841613</name>
</gene>
<dbReference type="PRINTS" id="PR00320">
    <property type="entry name" value="GPROTEINBRPT"/>
</dbReference>
<dbReference type="GO" id="GO:0030042">
    <property type="term" value="P:actin filament depolymerization"/>
    <property type="evidence" value="ECO:0007669"/>
    <property type="project" value="TreeGrafter"/>
</dbReference>
<feature type="repeat" description="WD" evidence="4">
    <location>
        <begin position="227"/>
        <end position="268"/>
    </location>
</feature>
<evidence type="ECO:0000313" key="7">
    <source>
        <dbReference type="EMBL" id="KZV85264.1"/>
    </source>
</evidence>
<feature type="repeat" description="WD" evidence="4">
    <location>
        <begin position="521"/>
        <end position="555"/>
    </location>
</feature>
<dbReference type="InterPro" id="IPR024977">
    <property type="entry name" value="Apc4-like_WD40_dom"/>
</dbReference>
<dbReference type="AlphaFoldDB" id="A0A165DSK4"/>
<dbReference type="InterPro" id="IPR001680">
    <property type="entry name" value="WD40_rpt"/>
</dbReference>
<dbReference type="Proteomes" id="UP000077266">
    <property type="component" value="Unassembled WGS sequence"/>
</dbReference>
<dbReference type="SMART" id="SM00320">
    <property type="entry name" value="WD40"/>
    <property type="match status" value="10"/>
</dbReference>
<sequence>MSFKRTATYPCAPQTTRGESTKISSHGDKIVYTNGKTVVIRDLNTPEVGITYSGHVQPATVARISPSGYYCASADASGTVRVWDIAGTDQALKGEYKVIAGKLNDLAWDGESKRIIAAGDGREKFAHPFMFDSGSSCGEIGGHNKPINAVSIRAQRPFRAVTASDDGLVVLHSGAPYKYMKTIQTHSRFVQDVQYAPNGNAFVSVGSDYKIFVYEGTNGDVLGEVEGEGHKGTIYATTWKADSSQFATASADGSVKVWDATTRKLVKTYTLGSGVDNQQVGATWTGKGIVSVNMAGDLTLLDEGSSEPKLVLRGAQKSITAGAVTSSSGTFIAGSYDGRVVRFESSGKADVVPGPGHTGQVVGVAAMGDGRVVSVGFDDCAREIGGGGGEKFGTTTVALGGQPRALSAVGSDATAFVASTAGVSVVKDGQRVAHLKVDYDATSVGAGAGGVVAVGAQDNKIRLYDWKSGALSPRSGTLDANRGAVSAVAFSPDGKLLAAGDSTGKIVVYDVATAAPTITRWSFHSGRIASLVWRADGLALVSGSLDTHVYVWSVKVPAKYVAIRNAVPGGCAVVGWRGDKEVLGAGADACVRVWSVEVPQ</sequence>
<dbReference type="InParanoid" id="A0A165DSK4"/>
<evidence type="ECO:0000256" key="3">
    <source>
        <dbReference type="ARBA" id="ARBA00038366"/>
    </source>
</evidence>
<evidence type="ECO:0000313" key="8">
    <source>
        <dbReference type="Proteomes" id="UP000077266"/>
    </source>
</evidence>